<keyword evidence="3" id="KW-0804">Transcription</keyword>
<evidence type="ECO:0000256" key="3">
    <source>
        <dbReference type="ARBA" id="ARBA00023163"/>
    </source>
</evidence>
<evidence type="ECO:0000259" key="5">
    <source>
        <dbReference type="PROSITE" id="PS50977"/>
    </source>
</evidence>
<dbReference type="EMBL" id="BSNU01000017">
    <property type="protein sequence ID" value="GLQ64362.1"/>
    <property type="molecule type" value="Genomic_DNA"/>
</dbReference>
<dbReference type="Pfam" id="PF00440">
    <property type="entry name" value="TetR_N"/>
    <property type="match status" value="1"/>
</dbReference>
<dbReference type="RefSeq" id="WP_099213611.1">
    <property type="nucleotide sequence ID" value="NZ_BEWM01000017.1"/>
</dbReference>
<evidence type="ECO:0000313" key="7">
    <source>
        <dbReference type="Proteomes" id="UP001156614"/>
    </source>
</evidence>
<evidence type="ECO:0000256" key="4">
    <source>
        <dbReference type="PROSITE-ProRule" id="PRU00335"/>
    </source>
</evidence>
<comment type="caution">
    <text evidence="6">The sequence shown here is derived from an EMBL/GenBank/DDBJ whole genome shotgun (WGS) entry which is preliminary data.</text>
</comment>
<keyword evidence="7" id="KW-1185">Reference proteome</keyword>
<keyword evidence="1" id="KW-0805">Transcription regulation</keyword>
<sequence length="218" mass="23957">MMVVEQTKAHTPIARGRRPAGIESGREALLDAAIGTFARLGYEGNSLRALGAAAGVDMALVGRLFGAKAALWDAVINRLTERHRTHVELLDTLADVMREGPEDGFCRFIRFFADLSFEMPAFPAFLLQEAANPGERLDTLVRQLVKPFRDRCRPIIAAAIEAGVVRAKEPDMVFGMLLAAISLPMVSPALFTRQDKNSEALRDTLAKDAISMFIMRTE</sequence>
<dbReference type="InterPro" id="IPR050109">
    <property type="entry name" value="HTH-type_TetR-like_transc_reg"/>
</dbReference>
<dbReference type="InterPro" id="IPR036271">
    <property type="entry name" value="Tet_transcr_reg_TetR-rel_C_sf"/>
</dbReference>
<accession>A0AAV5NIT9</accession>
<gene>
    <name evidence="6" type="ORF">GCM10007867_32090</name>
</gene>
<feature type="DNA-binding region" description="H-T-H motif" evidence="4">
    <location>
        <begin position="46"/>
        <end position="65"/>
    </location>
</feature>
<protein>
    <recommendedName>
        <fullName evidence="5">HTH tetR-type domain-containing protein</fullName>
    </recommendedName>
</protein>
<dbReference type="PANTHER" id="PTHR30055:SF234">
    <property type="entry name" value="HTH-TYPE TRANSCRIPTIONAL REGULATOR BETI"/>
    <property type="match status" value="1"/>
</dbReference>
<dbReference type="GO" id="GO:0003700">
    <property type="term" value="F:DNA-binding transcription factor activity"/>
    <property type="evidence" value="ECO:0007669"/>
    <property type="project" value="TreeGrafter"/>
</dbReference>
<dbReference type="SUPFAM" id="SSF46689">
    <property type="entry name" value="Homeodomain-like"/>
    <property type="match status" value="1"/>
</dbReference>
<dbReference type="Proteomes" id="UP001156614">
    <property type="component" value="Unassembled WGS sequence"/>
</dbReference>
<reference evidence="7" key="1">
    <citation type="journal article" date="2019" name="Int. J. Syst. Evol. Microbiol.">
        <title>The Global Catalogue of Microorganisms (GCM) 10K type strain sequencing project: providing services to taxonomists for standard genome sequencing and annotation.</title>
        <authorList>
            <consortium name="The Broad Institute Genomics Platform"/>
            <consortium name="The Broad Institute Genome Sequencing Center for Infectious Disease"/>
            <person name="Wu L."/>
            <person name="Ma J."/>
        </authorList>
    </citation>
    <scope>NUCLEOTIDE SEQUENCE [LARGE SCALE GENOMIC DNA]</scope>
    <source>
        <strain evidence="7">NBRC 3267</strain>
    </source>
</reference>
<evidence type="ECO:0000256" key="2">
    <source>
        <dbReference type="ARBA" id="ARBA00023125"/>
    </source>
</evidence>
<dbReference type="AlphaFoldDB" id="A0AAV5NIT9"/>
<dbReference type="GO" id="GO:0000976">
    <property type="term" value="F:transcription cis-regulatory region binding"/>
    <property type="evidence" value="ECO:0007669"/>
    <property type="project" value="TreeGrafter"/>
</dbReference>
<dbReference type="PANTHER" id="PTHR30055">
    <property type="entry name" value="HTH-TYPE TRANSCRIPTIONAL REGULATOR RUTR"/>
    <property type="match status" value="1"/>
</dbReference>
<dbReference type="Gene3D" id="1.10.357.10">
    <property type="entry name" value="Tetracycline Repressor, domain 2"/>
    <property type="match status" value="1"/>
</dbReference>
<keyword evidence="2 4" id="KW-0238">DNA-binding</keyword>
<organism evidence="6 7">
    <name type="scientific">Gluconobacter cerinus</name>
    <dbReference type="NCBI Taxonomy" id="38307"/>
    <lineage>
        <taxon>Bacteria</taxon>
        <taxon>Pseudomonadati</taxon>
        <taxon>Pseudomonadota</taxon>
        <taxon>Alphaproteobacteria</taxon>
        <taxon>Acetobacterales</taxon>
        <taxon>Acetobacteraceae</taxon>
        <taxon>Gluconobacter</taxon>
    </lineage>
</organism>
<dbReference type="InterPro" id="IPR001647">
    <property type="entry name" value="HTH_TetR"/>
</dbReference>
<dbReference type="PROSITE" id="PS50977">
    <property type="entry name" value="HTH_TETR_2"/>
    <property type="match status" value="1"/>
</dbReference>
<dbReference type="SUPFAM" id="SSF48498">
    <property type="entry name" value="Tetracyclin repressor-like, C-terminal domain"/>
    <property type="match status" value="1"/>
</dbReference>
<name>A0AAV5NIT9_9PROT</name>
<feature type="domain" description="HTH tetR-type" evidence="5">
    <location>
        <begin position="23"/>
        <end position="83"/>
    </location>
</feature>
<evidence type="ECO:0000256" key="1">
    <source>
        <dbReference type="ARBA" id="ARBA00023015"/>
    </source>
</evidence>
<dbReference type="InterPro" id="IPR009057">
    <property type="entry name" value="Homeodomain-like_sf"/>
</dbReference>
<proteinExistence type="predicted"/>
<evidence type="ECO:0000313" key="6">
    <source>
        <dbReference type="EMBL" id="GLQ64362.1"/>
    </source>
</evidence>